<dbReference type="AlphaFoldDB" id="F4R644"/>
<feature type="compositionally biased region" description="Polar residues" evidence="6">
    <location>
        <begin position="421"/>
        <end position="432"/>
    </location>
</feature>
<feature type="compositionally biased region" description="Polar residues" evidence="6">
    <location>
        <begin position="474"/>
        <end position="485"/>
    </location>
</feature>
<keyword evidence="3 5" id="KW-0862">Zinc</keyword>
<name>F4R644_MELLP</name>
<feature type="region of interest" description="Disordered" evidence="6">
    <location>
        <begin position="335"/>
        <end position="485"/>
    </location>
</feature>
<reference evidence="9" key="1">
    <citation type="journal article" date="2011" name="Proc. Natl. Acad. Sci. U.S.A.">
        <title>Obligate biotrophy features unraveled by the genomic analysis of rust fungi.</title>
        <authorList>
            <person name="Duplessis S."/>
            <person name="Cuomo C.A."/>
            <person name="Lin Y.-C."/>
            <person name="Aerts A."/>
            <person name="Tisserant E."/>
            <person name="Veneault-Fourrey C."/>
            <person name="Joly D.L."/>
            <person name="Hacquard S."/>
            <person name="Amselem J."/>
            <person name="Cantarel B.L."/>
            <person name="Chiu R."/>
            <person name="Coutinho P.M."/>
            <person name="Feau N."/>
            <person name="Field M."/>
            <person name="Frey P."/>
            <person name="Gelhaye E."/>
            <person name="Goldberg J."/>
            <person name="Grabherr M.G."/>
            <person name="Kodira C.D."/>
            <person name="Kohler A."/>
            <person name="Kuees U."/>
            <person name="Lindquist E.A."/>
            <person name="Lucas S.M."/>
            <person name="Mago R."/>
            <person name="Mauceli E."/>
            <person name="Morin E."/>
            <person name="Murat C."/>
            <person name="Pangilinan J.L."/>
            <person name="Park R."/>
            <person name="Pearson M."/>
            <person name="Quesneville H."/>
            <person name="Rouhier N."/>
            <person name="Sakthikumar S."/>
            <person name="Salamov A.A."/>
            <person name="Schmutz J."/>
            <person name="Selles B."/>
            <person name="Shapiro H."/>
            <person name="Tanguay P."/>
            <person name="Tuskan G.A."/>
            <person name="Henrissat B."/>
            <person name="Van de Peer Y."/>
            <person name="Rouze P."/>
            <person name="Ellis J.G."/>
            <person name="Dodds P.N."/>
            <person name="Schein J.E."/>
            <person name="Zhong S."/>
            <person name="Hamelin R.C."/>
            <person name="Grigoriev I.V."/>
            <person name="Szabo L.J."/>
            <person name="Martin F."/>
        </authorList>
    </citation>
    <scope>NUCLEOTIDE SEQUENCE [LARGE SCALE GENOMIC DNA]</scope>
    <source>
        <strain evidence="9">98AG31 / pathotype 3-4-7</strain>
    </source>
</reference>
<dbReference type="GO" id="GO:0005634">
    <property type="term" value="C:nucleus"/>
    <property type="evidence" value="ECO:0007669"/>
    <property type="project" value="TreeGrafter"/>
</dbReference>
<organism evidence="9">
    <name type="scientific">Melampsora larici-populina (strain 98AG31 / pathotype 3-4-7)</name>
    <name type="common">Poplar leaf rust fungus</name>
    <dbReference type="NCBI Taxonomy" id="747676"/>
    <lineage>
        <taxon>Eukaryota</taxon>
        <taxon>Fungi</taxon>
        <taxon>Dikarya</taxon>
        <taxon>Basidiomycota</taxon>
        <taxon>Pucciniomycotina</taxon>
        <taxon>Pucciniomycetes</taxon>
        <taxon>Pucciniales</taxon>
        <taxon>Melampsoraceae</taxon>
        <taxon>Melampsora</taxon>
    </lineage>
</organism>
<evidence type="ECO:0000256" key="4">
    <source>
        <dbReference type="ARBA" id="ARBA00023038"/>
    </source>
</evidence>
<dbReference type="Proteomes" id="UP000001072">
    <property type="component" value="Unassembled WGS sequence"/>
</dbReference>
<feature type="domain" description="LIM zinc-binding" evidence="7">
    <location>
        <begin position="505"/>
        <end position="573"/>
    </location>
</feature>
<dbReference type="VEuPathDB" id="FungiDB:MELLADRAFT_114990"/>
<evidence type="ECO:0000256" key="5">
    <source>
        <dbReference type="PROSITE-ProRule" id="PRU00125"/>
    </source>
</evidence>
<dbReference type="SMART" id="SM00132">
    <property type="entry name" value="LIM"/>
    <property type="match status" value="3"/>
</dbReference>
<evidence type="ECO:0000256" key="2">
    <source>
        <dbReference type="ARBA" id="ARBA00022737"/>
    </source>
</evidence>
<feature type="compositionally biased region" description="Low complexity" evidence="6">
    <location>
        <begin position="433"/>
        <end position="457"/>
    </location>
</feature>
<accession>F4R644</accession>
<dbReference type="Gene3D" id="2.10.110.10">
    <property type="entry name" value="Cysteine Rich Protein"/>
    <property type="match status" value="3"/>
</dbReference>
<feature type="compositionally biased region" description="Pro residues" evidence="6">
    <location>
        <begin position="109"/>
        <end position="124"/>
    </location>
</feature>
<keyword evidence="4 5" id="KW-0440">LIM domain</keyword>
<dbReference type="GO" id="GO:0046872">
    <property type="term" value="F:metal ion binding"/>
    <property type="evidence" value="ECO:0007669"/>
    <property type="project" value="UniProtKB-KW"/>
</dbReference>
<dbReference type="PROSITE" id="PS50023">
    <property type="entry name" value="LIM_DOMAIN_2"/>
    <property type="match status" value="3"/>
</dbReference>
<evidence type="ECO:0000256" key="1">
    <source>
        <dbReference type="ARBA" id="ARBA00022723"/>
    </source>
</evidence>
<feature type="region of interest" description="Disordered" evidence="6">
    <location>
        <begin position="48"/>
        <end position="68"/>
    </location>
</feature>
<dbReference type="CDD" id="cd08368">
    <property type="entry name" value="LIM"/>
    <property type="match status" value="2"/>
</dbReference>
<evidence type="ECO:0000313" key="8">
    <source>
        <dbReference type="EMBL" id="EGG12533.1"/>
    </source>
</evidence>
<feature type="compositionally biased region" description="Polar residues" evidence="6">
    <location>
        <begin position="53"/>
        <end position="67"/>
    </location>
</feature>
<keyword evidence="1 5" id="KW-0479">Metal-binding</keyword>
<dbReference type="GO" id="GO:0030695">
    <property type="term" value="F:GTPase regulator activity"/>
    <property type="evidence" value="ECO:0007669"/>
    <property type="project" value="UniProtKB-ARBA"/>
</dbReference>
<dbReference type="GeneID" id="18925507"/>
<feature type="compositionally biased region" description="Polar residues" evidence="6">
    <location>
        <begin position="345"/>
        <end position="410"/>
    </location>
</feature>
<evidence type="ECO:0000259" key="7">
    <source>
        <dbReference type="PROSITE" id="PS50023"/>
    </source>
</evidence>
<sequence length="705" mass="76012">MAGFCKRCGDIIRGAETRCKCGGSSASSQVSRALFEPTKPDRWLKTYGEKRNSISNNTRAQTTQPSEVIQLPKSSAPVPITANQSTPNRKSLTAQDMNITSIPLRIVTPPTPLKEPQPSTPSDPTPKRGLSVKSSARAHVRSLTANIPDSIDLSAAEEEVLTNVFGSVLDPNETRGRCGACSEVFKREGKIYPDPRRDDLSSGDWAGVFYCRNCYIKLFSRGNCTACEKVVVGDEGFIQLGKGGSRGFWHKKCFKCVHCSIDISASPSVNLGGDPCCDECFDRPTRKSATSMVTDIPDLRDKPNIKRTMDSPATKALRPAVEELRSKLQKAGIEKVPTPAPKLSASRSMSPVTHNRLQPTSPLPTSASTGTITRNQLQPTRPLSISPTPLVTHNQFTRPRPLSTSASASIANDVHRRTPRPLTTSFSANTMASDRSSPSLPRSSSPLKSSVPLYPLKPTRPLSIRSLASPMKPRQSSATMTDKNASIPNIKSSTRALPLSPSTNPMCTKCSLPLFASHAPGATTLATLPTTGETFHLECLRCDGCDGGFEEGKYVLYDDLKLCERCVEIKEVQAAELRLKELREKIGHLQPSFPVVGGALIAAKKVSSSPFLSTSESCIGTGGGGGGIGRRLGGQSVCPGCLKPGTIQETKIGPMNQRWHTRCLKCERCGKALDSGAKTFQSSGKVGCRDCLDKDRVGARRFGYY</sequence>
<dbReference type="Pfam" id="PF00412">
    <property type="entry name" value="LIM"/>
    <property type="match status" value="1"/>
</dbReference>
<dbReference type="PANTHER" id="PTHR24205">
    <property type="entry name" value="FOUR AND A HALF LIM DOMAINS PROTEIN"/>
    <property type="match status" value="1"/>
</dbReference>
<evidence type="ECO:0000256" key="3">
    <source>
        <dbReference type="ARBA" id="ARBA00022833"/>
    </source>
</evidence>
<evidence type="ECO:0000313" key="9">
    <source>
        <dbReference type="Proteomes" id="UP000001072"/>
    </source>
</evidence>
<dbReference type="STRING" id="747676.F4R644"/>
<keyword evidence="2" id="KW-0677">Repeat</keyword>
<dbReference type="RefSeq" id="XP_007404908.1">
    <property type="nucleotide sequence ID" value="XM_007404846.1"/>
</dbReference>
<dbReference type="InterPro" id="IPR001781">
    <property type="entry name" value="Znf_LIM"/>
</dbReference>
<dbReference type="EMBL" id="GL883091">
    <property type="protein sequence ID" value="EGG12533.1"/>
    <property type="molecule type" value="Genomic_DNA"/>
</dbReference>
<dbReference type="KEGG" id="mlr:MELLADRAFT_114990"/>
<dbReference type="GO" id="GO:0003712">
    <property type="term" value="F:transcription coregulator activity"/>
    <property type="evidence" value="ECO:0007669"/>
    <property type="project" value="TreeGrafter"/>
</dbReference>
<dbReference type="OrthoDB" id="1112565at2759"/>
<feature type="domain" description="LIM zinc-binding" evidence="7">
    <location>
        <begin position="222"/>
        <end position="287"/>
    </location>
</feature>
<feature type="region of interest" description="Disordered" evidence="6">
    <location>
        <begin position="106"/>
        <end position="135"/>
    </location>
</feature>
<dbReference type="PROSITE" id="PS00478">
    <property type="entry name" value="LIM_DOMAIN_1"/>
    <property type="match status" value="2"/>
</dbReference>
<proteinExistence type="predicted"/>
<protein>
    <recommendedName>
        <fullName evidence="7">LIM zinc-binding domain-containing protein</fullName>
    </recommendedName>
</protein>
<gene>
    <name evidence="8" type="ORF">MELLADRAFT_114990</name>
</gene>
<feature type="domain" description="LIM zinc-binding" evidence="7">
    <location>
        <begin position="636"/>
        <end position="698"/>
    </location>
</feature>
<dbReference type="InParanoid" id="F4R644"/>
<dbReference type="HOGENOM" id="CLU_003767_0_0_1"/>
<dbReference type="eggNOG" id="ENOG502S54T">
    <property type="taxonomic scope" value="Eukaryota"/>
</dbReference>
<dbReference type="PANTHER" id="PTHR24205:SF16">
    <property type="entry name" value="GH01042P-RELATED"/>
    <property type="match status" value="1"/>
</dbReference>
<evidence type="ECO:0000256" key="6">
    <source>
        <dbReference type="SAM" id="MobiDB-lite"/>
    </source>
</evidence>
<keyword evidence="9" id="KW-1185">Reference proteome</keyword>